<dbReference type="EMBL" id="FOAW01000001">
    <property type="protein sequence ID" value="SEK31890.1"/>
    <property type="molecule type" value="Genomic_DNA"/>
</dbReference>
<dbReference type="Proteomes" id="UP000198677">
    <property type="component" value="Unassembled WGS sequence"/>
</dbReference>
<protein>
    <submittedName>
        <fullName evidence="1">Uncharacterized protein</fullName>
    </submittedName>
</protein>
<name>A0A1H7G603_9NOCA</name>
<evidence type="ECO:0000313" key="2">
    <source>
        <dbReference type="Proteomes" id="UP000198677"/>
    </source>
</evidence>
<dbReference type="SUPFAM" id="SSF53335">
    <property type="entry name" value="S-adenosyl-L-methionine-dependent methyltransferases"/>
    <property type="match status" value="1"/>
</dbReference>
<keyword evidence="2" id="KW-1185">Reference proteome</keyword>
<proteinExistence type="predicted"/>
<sequence length="210" mass="23560">MNPRAFTDYIDHIGDRTGLYIAVAEHTGARRVIYPGSYLDLAPSYVWDDVTYLDSDARAHRAFTGTSATHAARARKGYSGEPQVAFHHGDYTHTLLELPTAAWDLAISLYAGQVSEHVKRCLHPQSWLLVNNSHADAGLAHLDPDYLLAAVIDHRRERYALTTTGLDRYLQPRRPPHPTRDQLRSNGRGVAYTHPATAYLFRYRPSPVAS</sequence>
<reference evidence="2" key="1">
    <citation type="submission" date="2016-10" db="EMBL/GenBank/DDBJ databases">
        <authorList>
            <person name="Varghese N."/>
            <person name="Submissions S."/>
        </authorList>
    </citation>
    <scope>NUCLEOTIDE SEQUENCE [LARGE SCALE GENOMIC DNA]</scope>
    <source>
        <strain evidence="2">DSM 44675</strain>
    </source>
</reference>
<accession>A0A1H7G603</accession>
<evidence type="ECO:0000313" key="1">
    <source>
        <dbReference type="EMBL" id="SEK31890.1"/>
    </source>
</evidence>
<dbReference type="AlphaFoldDB" id="A0A1H7G603"/>
<dbReference type="OrthoDB" id="2086922at2"/>
<dbReference type="InterPro" id="IPR029063">
    <property type="entry name" value="SAM-dependent_MTases_sf"/>
</dbReference>
<dbReference type="RefSeq" id="WP_072752753.1">
    <property type="nucleotide sequence ID" value="NZ_FOAW01000001.1"/>
</dbReference>
<gene>
    <name evidence="1" type="ORF">SAMN05444583_101345</name>
</gene>
<organism evidence="1 2">
    <name type="scientific">Rhodococcus maanshanensis</name>
    <dbReference type="NCBI Taxonomy" id="183556"/>
    <lineage>
        <taxon>Bacteria</taxon>
        <taxon>Bacillati</taxon>
        <taxon>Actinomycetota</taxon>
        <taxon>Actinomycetes</taxon>
        <taxon>Mycobacteriales</taxon>
        <taxon>Nocardiaceae</taxon>
        <taxon>Rhodococcus</taxon>
    </lineage>
</organism>